<name>A0ABT0CC18_THEVL</name>
<feature type="domain" description="Histidine kinase" evidence="5">
    <location>
        <begin position="31"/>
        <end position="135"/>
    </location>
</feature>
<dbReference type="PANTHER" id="PTHR43065:SF48">
    <property type="entry name" value="HISTIDINE KINASE"/>
    <property type="match status" value="1"/>
</dbReference>
<evidence type="ECO:0000256" key="3">
    <source>
        <dbReference type="ARBA" id="ARBA00022777"/>
    </source>
</evidence>
<keyword evidence="4" id="KW-0902">Two-component regulatory system</keyword>
<dbReference type="SUPFAM" id="SSF55874">
    <property type="entry name" value="ATPase domain of HSP90 chaperone/DNA topoisomerase II/histidine kinase"/>
    <property type="match status" value="1"/>
</dbReference>
<dbReference type="PROSITE" id="PS50109">
    <property type="entry name" value="HIS_KIN"/>
    <property type="match status" value="1"/>
</dbReference>
<dbReference type="EC" id="2.7.13.3" evidence="2"/>
<dbReference type="Gene3D" id="3.30.565.10">
    <property type="entry name" value="Histidine kinase-like ATPase, C-terminal domain"/>
    <property type="match status" value="1"/>
</dbReference>
<dbReference type="SMART" id="SM00387">
    <property type="entry name" value="HATPase_c"/>
    <property type="match status" value="1"/>
</dbReference>
<dbReference type="InterPro" id="IPR005467">
    <property type="entry name" value="His_kinase_dom"/>
</dbReference>
<dbReference type="Pfam" id="PF02518">
    <property type="entry name" value="HATPase_c"/>
    <property type="match status" value="1"/>
</dbReference>
<dbReference type="PRINTS" id="PR00344">
    <property type="entry name" value="BCTRLSENSOR"/>
</dbReference>
<reference evidence="6" key="1">
    <citation type="submission" date="2021-02" db="EMBL/GenBank/DDBJ databases">
        <title>The CRISPR/cas machinery reduction and long-range gene transfer in the hot spring cyanobacterium Synechococcus.</title>
        <authorList>
            <person name="Dvorak P."/>
            <person name="Jahodarova E."/>
            <person name="Hasler P."/>
            <person name="Poulickova A."/>
        </authorList>
    </citation>
    <scope>NUCLEOTIDE SEQUENCE</scope>
    <source>
        <strain evidence="6">Rupite</strain>
    </source>
</reference>
<keyword evidence="7" id="KW-1185">Reference proteome</keyword>
<dbReference type="InterPro" id="IPR036890">
    <property type="entry name" value="HATPase_C_sf"/>
</dbReference>
<proteinExistence type="predicted"/>
<organism evidence="6 7">
    <name type="scientific">Thermostichus vulcanus str. 'Rupite'</name>
    <dbReference type="NCBI Taxonomy" id="2813851"/>
    <lineage>
        <taxon>Bacteria</taxon>
        <taxon>Bacillati</taxon>
        <taxon>Cyanobacteriota</taxon>
        <taxon>Cyanophyceae</taxon>
        <taxon>Thermostichales</taxon>
        <taxon>Thermostichaceae</taxon>
        <taxon>Thermostichus</taxon>
    </lineage>
</organism>
<comment type="catalytic activity">
    <reaction evidence="1">
        <text>ATP + protein L-histidine = ADP + protein N-phospho-L-histidine.</text>
        <dbReference type="EC" id="2.7.13.3"/>
    </reaction>
</comment>
<dbReference type="InterPro" id="IPR004358">
    <property type="entry name" value="Sig_transdc_His_kin-like_C"/>
</dbReference>
<dbReference type="EMBL" id="JAFIRA010000026">
    <property type="protein sequence ID" value="MCJ2543338.1"/>
    <property type="molecule type" value="Genomic_DNA"/>
</dbReference>
<evidence type="ECO:0000313" key="6">
    <source>
        <dbReference type="EMBL" id="MCJ2543338.1"/>
    </source>
</evidence>
<dbReference type="PANTHER" id="PTHR43065">
    <property type="entry name" value="SENSOR HISTIDINE KINASE"/>
    <property type="match status" value="1"/>
</dbReference>
<evidence type="ECO:0000256" key="4">
    <source>
        <dbReference type="ARBA" id="ARBA00023012"/>
    </source>
</evidence>
<dbReference type="Proteomes" id="UP000830835">
    <property type="component" value="Unassembled WGS sequence"/>
</dbReference>
<evidence type="ECO:0000256" key="2">
    <source>
        <dbReference type="ARBA" id="ARBA00012438"/>
    </source>
</evidence>
<gene>
    <name evidence="6" type="ORF">JX360_10540</name>
</gene>
<accession>A0ABT0CC18</accession>
<dbReference type="InterPro" id="IPR003594">
    <property type="entry name" value="HATPase_dom"/>
</dbReference>
<keyword evidence="3" id="KW-0808">Transferase</keyword>
<protein>
    <recommendedName>
        <fullName evidence="2">histidine kinase</fullName>
        <ecNumber evidence="2">2.7.13.3</ecNumber>
    </recommendedName>
</protein>
<evidence type="ECO:0000313" key="7">
    <source>
        <dbReference type="Proteomes" id="UP000830835"/>
    </source>
</evidence>
<keyword evidence="3" id="KW-0418">Kinase</keyword>
<sequence length="135" mass="14987">MGGGAHHHNLLKQGIEVIRDFQPLPEILCYPDELNQVWTNLIHNAIQAMEGKGQLQVRAYPQGSEAVVEIIDSGPGIPAELRERIFEPFFTTKPAGEGSGLGLDIVRRILDKHQGRIEVESQPGRTCFRILLPLS</sequence>
<evidence type="ECO:0000256" key="1">
    <source>
        <dbReference type="ARBA" id="ARBA00000085"/>
    </source>
</evidence>
<evidence type="ECO:0000259" key="5">
    <source>
        <dbReference type="PROSITE" id="PS50109"/>
    </source>
</evidence>
<comment type="caution">
    <text evidence="6">The sequence shown here is derived from an EMBL/GenBank/DDBJ whole genome shotgun (WGS) entry which is preliminary data.</text>
</comment>